<dbReference type="Pfam" id="PF00872">
    <property type="entry name" value="Transposase_mut"/>
    <property type="match status" value="1"/>
</dbReference>
<sequence length="407" mass="47092">MAELFTQEQARAWLRKNNLKTGKSIQDAFINEIKGVLQEALEEEMNNTLGYSKYDYTNKNTDNSRNGHTKKTVKSQFGKIELDIPRDAEGEHEPIIVKKHERTISSDLEGMIVSLFSQGLSNRDIGSHMNKIYGLEVSPEMVTRITDKILPIAKEWQIRPLNGLYPIIYLDGIVFNVNKDNQIVKKTAYVVFAVTIEGKKDILGIWIGEAESSKFWMGVLADLRNRGVKDLLICSVDGLKGFEDAIKATFPKAEIQKCVVHQIRNSTRFVSYKDRKAFCADMREIYTAANEEAGLAALDRFETKWGDKYSYAIKSWRDNWQYLSTFFKYPPEIRRIIYTTNAIENFNRQIRKITKTKSSFPTDDSLFKILYLIVFDASEKWTMPMREWGIIVNQLRVYFGERVDTYL</sequence>
<keyword evidence="1" id="KW-0815">Transposition</keyword>
<proteinExistence type="predicted"/>
<dbReference type="PANTHER" id="PTHR33217">
    <property type="entry name" value="TRANSPOSASE FOR INSERTION SEQUENCE ELEMENT IS1081"/>
    <property type="match status" value="1"/>
</dbReference>
<dbReference type="PROSITE" id="PS01007">
    <property type="entry name" value="TRANSPOSASE_MUTATOR"/>
    <property type="match status" value="1"/>
</dbReference>
<evidence type="ECO:0000256" key="2">
    <source>
        <dbReference type="ARBA" id="ARBA00023125"/>
    </source>
</evidence>
<dbReference type="EMBL" id="FZMP01000056">
    <property type="protein sequence ID" value="SNQ59972.1"/>
    <property type="molecule type" value="Genomic_DNA"/>
</dbReference>
<reference evidence="5" key="1">
    <citation type="submission" date="2017-06" db="EMBL/GenBank/DDBJ databases">
        <authorList>
            <person name="Cremers G."/>
        </authorList>
    </citation>
    <scope>NUCLEOTIDE SEQUENCE [LARGE SCALE GENOMIC DNA]</scope>
</reference>
<name>A0A284VL49_9EURY</name>
<evidence type="ECO:0000313" key="4">
    <source>
        <dbReference type="EMBL" id="SNQ59972.1"/>
    </source>
</evidence>
<dbReference type="NCBIfam" id="NF033543">
    <property type="entry name" value="transpos_IS256"/>
    <property type="match status" value="1"/>
</dbReference>
<dbReference type="OrthoDB" id="56934at2157"/>
<accession>A0A284VL49</accession>
<evidence type="ECO:0000256" key="3">
    <source>
        <dbReference type="ARBA" id="ARBA00023172"/>
    </source>
</evidence>
<dbReference type="PANTHER" id="PTHR33217:SF8">
    <property type="entry name" value="MUTATOR FAMILY TRANSPOSASE"/>
    <property type="match status" value="1"/>
</dbReference>
<dbReference type="AlphaFoldDB" id="A0A284VL49"/>
<organism evidence="4 5">
    <name type="scientific">Candidatus Methanoperedens nitratireducens</name>
    <dbReference type="NCBI Taxonomy" id="1392998"/>
    <lineage>
        <taxon>Archaea</taxon>
        <taxon>Methanobacteriati</taxon>
        <taxon>Methanobacteriota</taxon>
        <taxon>Stenosarchaea group</taxon>
        <taxon>Methanomicrobia</taxon>
        <taxon>Methanosarcinales</taxon>
        <taxon>ANME-2 cluster</taxon>
        <taxon>Candidatus Methanoperedentaceae</taxon>
        <taxon>Candidatus Methanoperedens</taxon>
    </lineage>
</organism>
<dbReference type="RefSeq" id="WP_096204259.1">
    <property type="nucleotide sequence ID" value="NZ_FZMP01000056.1"/>
</dbReference>
<evidence type="ECO:0000256" key="1">
    <source>
        <dbReference type="ARBA" id="ARBA00022578"/>
    </source>
</evidence>
<keyword evidence="2" id="KW-0238">DNA-binding</keyword>
<dbReference type="GO" id="GO:0003677">
    <property type="term" value="F:DNA binding"/>
    <property type="evidence" value="ECO:0007669"/>
    <property type="project" value="UniProtKB-KW"/>
</dbReference>
<keyword evidence="3" id="KW-0233">DNA recombination</keyword>
<keyword evidence="5" id="KW-1185">Reference proteome</keyword>
<dbReference type="GO" id="GO:0006313">
    <property type="term" value="P:DNA transposition"/>
    <property type="evidence" value="ECO:0007669"/>
    <property type="project" value="InterPro"/>
</dbReference>
<protein>
    <submittedName>
        <fullName evidence="4">Transposase</fullName>
    </submittedName>
</protein>
<gene>
    <name evidence="4" type="ORF">MNV_1490011</name>
</gene>
<dbReference type="InterPro" id="IPR001207">
    <property type="entry name" value="Transposase_mutator"/>
</dbReference>
<evidence type="ECO:0000313" key="5">
    <source>
        <dbReference type="Proteomes" id="UP000218615"/>
    </source>
</evidence>
<dbReference type="Proteomes" id="UP000218615">
    <property type="component" value="Unassembled WGS sequence"/>
</dbReference>
<dbReference type="GO" id="GO:0004803">
    <property type="term" value="F:transposase activity"/>
    <property type="evidence" value="ECO:0007669"/>
    <property type="project" value="InterPro"/>
</dbReference>